<keyword evidence="5 7" id="KW-0472">Membrane</keyword>
<keyword evidence="9" id="KW-1185">Reference proteome</keyword>
<reference evidence="8 9" key="1">
    <citation type="journal article" date="2010" name="ChemBioChem">
        <title>Cloning and characterization of the biosynthetic gene cluster of 16-membered macrolide antibiotic FD-891: involvement of a dual functional cytochrome P450 monooxygenase catalyzing epoxidation and hydroxylation.</title>
        <authorList>
            <person name="Kudo F."/>
            <person name="Motegi A."/>
            <person name="Mizoue K."/>
            <person name="Eguchi T."/>
        </authorList>
    </citation>
    <scope>NUCLEOTIDE SEQUENCE [LARGE SCALE GENOMIC DNA]</scope>
    <source>
        <strain evidence="8 9">A-8890</strain>
    </source>
</reference>
<proteinExistence type="inferred from homology"/>
<protein>
    <submittedName>
        <fullName evidence="8">Uncharacterized protein</fullName>
    </submittedName>
</protein>
<feature type="transmembrane region" description="Helical" evidence="7">
    <location>
        <begin position="72"/>
        <end position="90"/>
    </location>
</feature>
<keyword evidence="4 7" id="KW-1133">Transmembrane helix</keyword>
<evidence type="ECO:0000313" key="8">
    <source>
        <dbReference type="EMBL" id="BBC29830.1"/>
    </source>
</evidence>
<evidence type="ECO:0000256" key="4">
    <source>
        <dbReference type="ARBA" id="ARBA00022989"/>
    </source>
</evidence>
<feature type="region of interest" description="Disordered" evidence="6">
    <location>
        <begin position="138"/>
        <end position="178"/>
    </location>
</feature>
<dbReference type="Gene3D" id="1.10.4160.10">
    <property type="entry name" value="Hydantoin permease"/>
    <property type="match status" value="1"/>
</dbReference>
<evidence type="ECO:0000256" key="3">
    <source>
        <dbReference type="ARBA" id="ARBA00022692"/>
    </source>
</evidence>
<comment type="subcellular location">
    <subcellularLocation>
        <location evidence="1">Membrane</location>
        <topology evidence="1">Multi-pass membrane protein</topology>
    </subcellularLocation>
</comment>
<keyword evidence="3 7" id="KW-0812">Transmembrane</keyword>
<name>A0ABN5V975_9ACTN</name>
<feature type="transmembrane region" description="Helical" evidence="7">
    <location>
        <begin position="20"/>
        <end position="42"/>
    </location>
</feature>
<dbReference type="Pfam" id="PF02133">
    <property type="entry name" value="Transp_cyt_pur"/>
    <property type="match status" value="1"/>
</dbReference>
<dbReference type="EMBL" id="AP018448">
    <property type="protein sequence ID" value="BBC29830.1"/>
    <property type="molecule type" value="Genomic_DNA"/>
</dbReference>
<evidence type="ECO:0000256" key="2">
    <source>
        <dbReference type="ARBA" id="ARBA00008974"/>
    </source>
</evidence>
<reference evidence="8 9" key="2">
    <citation type="journal article" date="2023" name="ChemBioChem">
        <title>Acyltransferase Domain Exchange between Two Independent Type I Polyketide Synthases in the Same Producer Strain of Macrolide Antibiotics.</title>
        <authorList>
            <person name="Kudo F."/>
            <person name="Kishikawa K."/>
            <person name="Tsuboi K."/>
            <person name="Kido T."/>
            <person name="Usui T."/>
            <person name="Hashimoto J."/>
            <person name="Shin-Ya K."/>
            <person name="Miyanaga A."/>
            <person name="Eguchi T."/>
        </authorList>
    </citation>
    <scope>NUCLEOTIDE SEQUENCE [LARGE SCALE GENOMIC DNA]</scope>
    <source>
        <strain evidence="8 9">A-8890</strain>
    </source>
</reference>
<dbReference type="InterPro" id="IPR001248">
    <property type="entry name" value="Pur-cyt_permease"/>
</dbReference>
<comment type="similarity">
    <text evidence="2">Belongs to the purine-cytosine permease (2.A.39) family.</text>
</comment>
<gene>
    <name evidence="8" type="ORF">SGFS_011240</name>
</gene>
<evidence type="ECO:0000313" key="9">
    <source>
        <dbReference type="Proteomes" id="UP001321542"/>
    </source>
</evidence>
<accession>A0ABN5V975</accession>
<evidence type="ECO:0000256" key="7">
    <source>
        <dbReference type="SAM" id="Phobius"/>
    </source>
</evidence>
<sequence length="178" mass="19344">MLSIGVIFVCRFGLNLVQSISTFATMIITCATFWMVMMTLGFHTRRGWYDPDALQVFNRPQGGGRYWFSHGWTWRGTTAWWVSAVLGVPFTNIPGQFVGPLGDLANGVDISLPLSLAAAAVLFLALLRIFPELPGGVRPRGRPARADRGRAGPADHRTGNAGQPDTAGARCRGRLTVT</sequence>
<feature type="compositionally biased region" description="Basic and acidic residues" evidence="6">
    <location>
        <begin position="144"/>
        <end position="158"/>
    </location>
</feature>
<evidence type="ECO:0000256" key="6">
    <source>
        <dbReference type="SAM" id="MobiDB-lite"/>
    </source>
</evidence>
<evidence type="ECO:0000256" key="5">
    <source>
        <dbReference type="ARBA" id="ARBA00023136"/>
    </source>
</evidence>
<feature type="transmembrane region" description="Helical" evidence="7">
    <location>
        <begin position="110"/>
        <end position="130"/>
    </location>
</feature>
<dbReference type="Proteomes" id="UP001321542">
    <property type="component" value="Chromosome"/>
</dbReference>
<organism evidence="8 9">
    <name type="scientific">Streptomyces graminofaciens</name>
    <dbReference type="NCBI Taxonomy" id="68212"/>
    <lineage>
        <taxon>Bacteria</taxon>
        <taxon>Bacillati</taxon>
        <taxon>Actinomycetota</taxon>
        <taxon>Actinomycetes</taxon>
        <taxon>Kitasatosporales</taxon>
        <taxon>Streptomycetaceae</taxon>
        <taxon>Streptomyces</taxon>
    </lineage>
</organism>
<evidence type="ECO:0000256" key="1">
    <source>
        <dbReference type="ARBA" id="ARBA00004141"/>
    </source>
</evidence>